<dbReference type="FunFam" id="2.70.130.10:FF:000029">
    <property type="entry name" value="uncharacterized protein LOC100184158"/>
    <property type="match status" value="1"/>
</dbReference>
<feature type="chain" id="PRO_5042890320" evidence="1">
    <location>
        <begin position="25"/>
        <end position="169"/>
    </location>
</feature>
<comment type="caution">
    <text evidence="2">The sequence shown here is derived from an EMBL/GenBank/DDBJ whole genome shotgun (WGS) entry which is preliminary data.</text>
</comment>
<proteinExistence type="predicted"/>
<dbReference type="Gene3D" id="2.70.130.10">
    <property type="entry name" value="Mannose-6-phosphate receptor binding domain"/>
    <property type="match status" value="1"/>
</dbReference>
<organism evidence="2 3">
    <name type="scientific">Littorina saxatilis</name>
    <dbReference type="NCBI Taxonomy" id="31220"/>
    <lineage>
        <taxon>Eukaryota</taxon>
        <taxon>Metazoa</taxon>
        <taxon>Spiralia</taxon>
        <taxon>Lophotrochozoa</taxon>
        <taxon>Mollusca</taxon>
        <taxon>Gastropoda</taxon>
        <taxon>Caenogastropoda</taxon>
        <taxon>Littorinimorpha</taxon>
        <taxon>Littorinoidea</taxon>
        <taxon>Littorinidae</taxon>
        <taxon>Littorina</taxon>
    </lineage>
</organism>
<dbReference type="PANTHER" id="PTHR15071">
    <property type="entry name" value="MANNOSE-6-PHOSPHATE RECEPTOR FAMILY MEMBER"/>
    <property type="match status" value="1"/>
</dbReference>
<evidence type="ECO:0000313" key="2">
    <source>
        <dbReference type="EMBL" id="KAK7091293.1"/>
    </source>
</evidence>
<gene>
    <name evidence="2" type="ORF">V1264_008997</name>
</gene>
<evidence type="ECO:0000313" key="3">
    <source>
        <dbReference type="Proteomes" id="UP001374579"/>
    </source>
</evidence>
<reference evidence="2 3" key="1">
    <citation type="submission" date="2024-02" db="EMBL/GenBank/DDBJ databases">
        <title>Chromosome-scale genome assembly of the rough periwinkle Littorina saxatilis.</title>
        <authorList>
            <person name="De Jode A."/>
            <person name="Faria R."/>
            <person name="Formenti G."/>
            <person name="Sims Y."/>
            <person name="Smith T.P."/>
            <person name="Tracey A."/>
            <person name="Wood J.M.D."/>
            <person name="Zagrodzka Z.B."/>
            <person name="Johannesson K."/>
            <person name="Butlin R.K."/>
            <person name="Leder E.H."/>
        </authorList>
    </citation>
    <scope>NUCLEOTIDE SEQUENCE [LARGE SCALE GENOMIC DNA]</scope>
    <source>
        <strain evidence="2">Snail1</strain>
        <tissue evidence="2">Muscle</tissue>
    </source>
</reference>
<accession>A0AAN9G0V9</accession>
<dbReference type="Proteomes" id="UP001374579">
    <property type="component" value="Unassembled WGS sequence"/>
</dbReference>
<dbReference type="GO" id="GO:0005802">
    <property type="term" value="C:trans-Golgi network"/>
    <property type="evidence" value="ECO:0007669"/>
    <property type="project" value="TreeGrafter"/>
</dbReference>
<dbReference type="SUPFAM" id="SSF50911">
    <property type="entry name" value="Mannose 6-phosphate receptor domain"/>
    <property type="match status" value="1"/>
</dbReference>
<feature type="signal peptide" evidence="1">
    <location>
        <begin position="1"/>
        <end position="24"/>
    </location>
</feature>
<keyword evidence="3" id="KW-1185">Reference proteome</keyword>
<evidence type="ECO:0000256" key="1">
    <source>
        <dbReference type="SAM" id="SignalP"/>
    </source>
</evidence>
<dbReference type="GO" id="GO:0000139">
    <property type="term" value="C:Golgi membrane"/>
    <property type="evidence" value="ECO:0007669"/>
    <property type="project" value="UniProtKB-SubCell"/>
</dbReference>
<keyword evidence="1" id="KW-0732">Signal</keyword>
<dbReference type="AlphaFoldDB" id="A0AAN9G0V9"/>
<dbReference type="PANTHER" id="PTHR15071:SF0">
    <property type="entry name" value="MANNOSE 6-PHOSPHATE RECEPTOR-LIKE PROTEIN 1"/>
    <property type="match status" value="1"/>
</dbReference>
<dbReference type="InterPro" id="IPR009011">
    <property type="entry name" value="Man6P_isomerase_rcpt-bd_dom_sf"/>
</dbReference>
<name>A0AAN9G0V9_9CAEN</name>
<dbReference type="EMBL" id="JBAMIC010000022">
    <property type="protein sequence ID" value="KAK7091293.1"/>
    <property type="molecule type" value="Genomic_DNA"/>
</dbReference>
<sequence>MARDMSIVVAVVMMMVMTTTTTLGLKCQKTGLCSCKAENGTIDLSPLAVNGSARFKDQPGPDAPYVYSWNPCIPFTEGGSCNEVAVCLKNNDTNDYYNLGFPSSANFFTWPDDGRLSLQYMVGGGDGNIKVSSIDLVCNPREEGKLEAHGKTSVGFYSFQLTSRYACVR</sequence>
<protein>
    <submittedName>
        <fullName evidence="2">Uncharacterized protein</fullName>
    </submittedName>
</protein>